<name>A0A9C5YZJ6_9MUSC</name>
<gene>
    <name evidence="4 5" type="primary">LOC119636050</name>
</gene>
<reference evidence="4 5" key="1">
    <citation type="submission" date="2025-04" db="UniProtKB">
        <authorList>
            <consortium name="RefSeq"/>
        </authorList>
    </citation>
    <scope>IDENTIFICATION</scope>
    <source>
        <tissue evidence="4 5">Whole body pupa</tissue>
    </source>
</reference>
<evidence type="ECO:0000313" key="4">
    <source>
        <dbReference type="RefSeq" id="XP_037887061.1"/>
    </source>
</evidence>
<protein>
    <submittedName>
        <fullName evidence="4 5">Uncharacterized protein LOC119636050 isoform X1</fullName>
    </submittedName>
</protein>
<keyword evidence="2" id="KW-1133">Transmembrane helix</keyword>
<evidence type="ECO:0000256" key="1">
    <source>
        <dbReference type="SAM" id="MobiDB-lite"/>
    </source>
</evidence>
<feature type="transmembrane region" description="Helical" evidence="2">
    <location>
        <begin position="26"/>
        <end position="43"/>
    </location>
</feature>
<organism evidence="3 5">
    <name type="scientific">Glossina fuscipes</name>
    <dbReference type="NCBI Taxonomy" id="7396"/>
    <lineage>
        <taxon>Eukaryota</taxon>
        <taxon>Metazoa</taxon>
        <taxon>Ecdysozoa</taxon>
        <taxon>Arthropoda</taxon>
        <taxon>Hexapoda</taxon>
        <taxon>Insecta</taxon>
        <taxon>Pterygota</taxon>
        <taxon>Neoptera</taxon>
        <taxon>Endopterygota</taxon>
        <taxon>Diptera</taxon>
        <taxon>Brachycera</taxon>
        <taxon>Muscomorpha</taxon>
        <taxon>Hippoboscoidea</taxon>
        <taxon>Glossinidae</taxon>
        <taxon>Glossina</taxon>
    </lineage>
</organism>
<evidence type="ECO:0000256" key="2">
    <source>
        <dbReference type="SAM" id="Phobius"/>
    </source>
</evidence>
<feature type="transmembrane region" description="Helical" evidence="2">
    <location>
        <begin position="172"/>
        <end position="190"/>
    </location>
</feature>
<feature type="region of interest" description="Disordered" evidence="1">
    <location>
        <begin position="1"/>
        <end position="21"/>
    </location>
</feature>
<proteinExistence type="predicted"/>
<keyword evidence="2" id="KW-0472">Membrane</keyword>
<sequence>MPAQAGADKVNNSLWSEERNPNNRHILPPIGVAVVLMTLYLAVQQHFVSCSYQSSSNLPSENIWSDLENDLKTQQQNGNNQNSILARLLEYEHICKDLEIFTKKFKTTTLAKETALEDNENVENIEKHECVGTKKTSPAKNKRRSIVPANKSTKYKFPVNTKKRHESKNKNSTAEPIIYMFALVFIYLLLKAASDINQHYKTQNKNDKRLRRCSLQSYAQSRRSTADRRASKEMYHSRLASARSLSADHYQFGERLFTVTHMTASALNDSSEKRQPIVSDSTLPKNWQILKQSIKSDRFAVTKRTEMPHSETGPVGLAFQMQKITSSAQAITSLSISRRPSVIDSLELNESKRRVRMIRH</sequence>
<dbReference type="RefSeq" id="XP_037887061.1">
    <property type="nucleotide sequence ID" value="XM_038031133.1"/>
</dbReference>
<dbReference type="AlphaFoldDB" id="A0A9C5YZJ6"/>
<keyword evidence="2" id="KW-0812">Transmembrane</keyword>
<dbReference type="Proteomes" id="UP000092443">
    <property type="component" value="Unplaced"/>
</dbReference>
<accession>A0A9C5YZJ6</accession>
<dbReference type="RefSeq" id="XP_037887062.1">
    <property type="nucleotide sequence ID" value="XM_038031134.1"/>
</dbReference>
<dbReference type="KEGG" id="gfs:119636050"/>
<evidence type="ECO:0000313" key="5">
    <source>
        <dbReference type="RefSeq" id="XP_037887062.1"/>
    </source>
</evidence>
<evidence type="ECO:0000313" key="3">
    <source>
        <dbReference type="Proteomes" id="UP000092443"/>
    </source>
</evidence>
<keyword evidence="3" id="KW-1185">Reference proteome</keyword>
<dbReference type="GeneID" id="119636050"/>